<sequence>MIHLPIINSSIHFLVQVLTSDKTCSLHKNDTSNVIGIQLINSVIYDYTISNCCQFMQFHNGIKLLKFSAVFF</sequence>
<proteinExistence type="predicted"/>
<accession>A0A0L8GBK5</accession>
<dbReference type="AlphaFoldDB" id="A0A0L8GBK5"/>
<dbReference type="EMBL" id="KQ422770">
    <property type="protein sequence ID" value="KOF74303.1"/>
    <property type="molecule type" value="Genomic_DNA"/>
</dbReference>
<name>A0A0L8GBK5_OCTBM</name>
<reference evidence="1" key="1">
    <citation type="submission" date="2015-07" db="EMBL/GenBank/DDBJ databases">
        <title>MeaNS - Measles Nucleotide Surveillance Program.</title>
        <authorList>
            <person name="Tran T."/>
            <person name="Druce J."/>
        </authorList>
    </citation>
    <scope>NUCLEOTIDE SEQUENCE</scope>
    <source>
        <strain evidence="1">UCB-OBI-ISO-001</strain>
        <tissue evidence="1">Gonad</tissue>
    </source>
</reference>
<gene>
    <name evidence="1" type="ORF">OCBIM_22036456mg</name>
</gene>
<evidence type="ECO:0000313" key="1">
    <source>
        <dbReference type="EMBL" id="KOF74303.1"/>
    </source>
</evidence>
<protein>
    <submittedName>
        <fullName evidence="1">Uncharacterized protein</fullName>
    </submittedName>
</protein>
<organism evidence="1">
    <name type="scientific">Octopus bimaculoides</name>
    <name type="common">California two-spotted octopus</name>
    <dbReference type="NCBI Taxonomy" id="37653"/>
    <lineage>
        <taxon>Eukaryota</taxon>
        <taxon>Metazoa</taxon>
        <taxon>Spiralia</taxon>
        <taxon>Lophotrochozoa</taxon>
        <taxon>Mollusca</taxon>
        <taxon>Cephalopoda</taxon>
        <taxon>Coleoidea</taxon>
        <taxon>Octopodiformes</taxon>
        <taxon>Octopoda</taxon>
        <taxon>Incirrata</taxon>
        <taxon>Octopodidae</taxon>
        <taxon>Octopus</taxon>
    </lineage>
</organism>